<dbReference type="GO" id="GO:0004497">
    <property type="term" value="F:monooxygenase activity"/>
    <property type="evidence" value="ECO:0007669"/>
    <property type="project" value="UniProtKB-KW"/>
</dbReference>
<dbReference type="GO" id="GO:0005829">
    <property type="term" value="C:cytosol"/>
    <property type="evidence" value="ECO:0007669"/>
    <property type="project" value="TreeGrafter"/>
</dbReference>
<feature type="domain" description="Luciferase-like" evidence="3">
    <location>
        <begin position="1"/>
        <end position="151"/>
    </location>
</feature>
<accession>A0A382T6K6</accession>
<evidence type="ECO:0000313" key="4">
    <source>
        <dbReference type="EMBL" id="SVD17643.1"/>
    </source>
</evidence>
<gene>
    <name evidence="4" type="ORF">METZ01_LOCUS370497</name>
</gene>
<evidence type="ECO:0000259" key="3">
    <source>
        <dbReference type="Pfam" id="PF00296"/>
    </source>
</evidence>
<dbReference type="InterPro" id="IPR036661">
    <property type="entry name" value="Luciferase-like_sf"/>
</dbReference>
<dbReference type="PANTHER" id="PTHR30137">
    <property type="entry name" value="LUCIFERASE-LIKE MONOOXYGENASE"/>
    <property type="match status" value="1"/>
</dbReference>
<name>A0A382T6K6_9ZZZZ</name>
<dbReference type="AlphaFoldDB" id="A0A382T6K6"/>
<keyword evidence="1" id="KW-0560">Oxidoreductase</keyword>
<dbReference type="Pfam" id="PF00296">
    <property type="entry name" value="Bac_luciferase"/>
    <property type="match status" value="1"/>
</dbReference>
<keyword evidence="2" id="KW-0503">Monooxygenase</keyword>
<proteinExistence type="predicted"/>
<evidence type="ECO:0000256" key="2">
    <source>
        <dbReference type="ARBA" id="ARBA00023033"/>
    </source>
</evidence>
<dbReference type="PANTHER" id="PTHR30137:SF8">
    <property type="entry name" value="BLR5498 PROTEIN"/>
    <property type="match status" value="1"/>
</dbReference>
<sequence length="151" mass="17264">MHVGMTTFFQNLSGHHTDREVYQHELSMADMAEPLGFESIWTAEHHFDNYTMCPNPLQFLTYMAARTERALLGTMVMVLPWHDPVRVAEEVAVLDHMSNGRAILGVGRGLGRIEFNGFRVNMGESRERFVEYTEALIQGLETGHIEYDGKF</sequence>
<protein>
    <recommendedName>
        <fullName evidence="3">Luciferase-like domain-containing protein</fullName>
    </recommendedName>
</protein>
<dbReference type="InterPro" id="IPR011251">
    <property type="entry name" value="Luciferase-like_dom"/>
</dbReference>
<organism evidence="4">
    <name type="scientific">marine metagenome</name>
    <dbReference type="NCBI Taxonomy" id="408172"/>
    <lineage>
        <taxon>unclassified sequences</taxon>
        <taxon>metagenomes</taxon>
        <taxon>ecological metagenomes</taxon>
    </lineage>
</organism>
<dbReference type="Gene3D" id="3.20.20.30">
    <property type="entry name" value="Luciferase-like domain"/>
    <property type="match status" value="1"/>
</dbReference>
<dbReference type="InterPro" id="IPR050766">
    <property type="entry name" value="Bact_Lucif_Oxidored"/>
</dbReference>
<dbReference type="EMBL" id="UINC01134230">
    <property type="protein sequence ID" value="SVD17643.1"/>
    <property type="molecule type" value="Genomic_DNA"/>
</dbReference>
<evidence type="ECO:0000256" key="1">
    <source>
        <dbReference type="ARBA" id="ARBA00023002"/>
    </source>
</evidence>
<reference evidence="4" key="1">
    <citation type="submission" date="2018-05" db="EMBL/GenBank/DDBJ databases">
        <authorList>
            <person name="Lanie J.A."/>
            <person name="Ng W.-L."/>
            <person name="Kazmierczak K.M."/>
            <person name="Andrzejewski T.M."/>
            <person name="Davidsen T.M."/>
            <person name="Wayne K.J."/>
            <person name="Tettelin H."/>
            <person name="Glass J.I."/>
            <person name="Rusch D."/>
            <person name="Podicherti R."/>
            <person name="Tsui H.-C.T."/>
            <person name="Winkler M.E."/>
        </authorList>
    </citation>
    <scope>NUCLEOTIDE SEQUENCE</scope>
</reference>
<dbReference type="SUPFAM" id="SSF51679">
    <property type="entry name" value="Bacterial luciferase-like"/>
    <property type="match status" value="1"/>
</dbReference>
<dbReference type="GO" id="GO:0016705">
    <property type="term" value="F:oxidoreductase activity, acting on paired donors, with incorporation or reduction of molecular oxygen"/>
    <property type="evidence" value="ECO:0007669"/>
    <property type="project" value="InterPro"/>
</dbReference>
<feature type="non-terminal residue" evidence="4">
    <location>
        <position position="151"/>
    </location>
</feature>